<keyword evidence="3" id="KW-1185">Reference proteome</keyword>
<reference evidence="2 3" key="1">
    <citation type="submission" date="2020-12" db="EMBL/GenBank/DDBJ databases">
        <title>Whole genome sequences of gut porcine anaerobes.</title>
        <authorList>
            <person name="Kubasova T."/>
            <person name="Jahodarova E."/>
            <person name="Rychlik I."/>
        </authorList>
    </citation>
    <scope>NUCLEOTIDE SEQUENCE [LARGE SCALE GENOMIC DNA]</scope>
    <source>
        <strain evidence="2 3">An867</strain>
    </source>
</reference>
<protein>
    <submittedName>
        <fullName evidence="2">Zinc dependent phospholipase C family protein</fullName>
    </submittedName>
</protein>
<dbReference type="EMBL" id="JAFBIT010000002">
    <property type="protein sequence ID" value="MCF2652784.1"/>
    <property type="molecule type" value="Genomic_DNA"/>
</dbReference>
<dbReference type="InterPro" id="IPR029002">
    <property type="entry name" value="PLPC/GPLD1"/>
</dbReference>
<accession>A0ABS9CNY8</accession>
<dbReference type="Pfam" id="PF00882">
    <property type="entry name" value="Zn_dep_PLPC"/>
    <property type="match status" value="1"/>
</dbReference>
<evidence type="ECO:0000313" key="3">
    <source>
        <dbReference type="Proteomes" id="UP001299220"/>
    </source>
</evidence>
<sequence>MPAFYAHYRFGCDVLRDAPPSIQTVCQENRALFDIGLHGPDLFFFYRPVLPNSVNRIGHEAHHRSGREFLVRGKKVLSAAKDKRATRAYLYGLLCHFALDSVCHPYVAEAMSEYDLTHAAVETAFDRALLTADRIDPLTFDPCGHFEVTRRNAAIIAPFYPPAVTDIVEKSLKSMVFYGRVLFNQNRAFRTVLDKALYITMHHDAIADMRMTPVRDERCLQSDAHLLELYGEALPLAQALLHDADNYIENGARAGAAFDRTFEG</sequence>
<gene>
    <name evidence="2" type="ORF">JQM67_09220</name>
</gene>
<evidence type="ECO:0000259" key="1">
    <source>
        <dbReference type="Pfam" id="PF00882"/>
    </source>
</evidence>
<evidence type="ECO:0000313" key="2">
    <source>
        <dbReference type="EMBL" id="MCF2652784.1"/>
    </source>
</evidence>
<proteinExistence type="predicted"/>
<name>A0ABS9CNY8_9FIRM</name>
<organism evidence="2 3">
    <name type="scientific">Anaeromassilibacillus senegalensis</name>
    <dbReference type="NCBI Taxonomy" id="1673717"/>
    <lineage>
        <taxon>Bacteria</taxon>
        <taxon>Bacillati</taxon>
        <taxon>Bacillota</taxon>
        <taxon>Clostridia</taxon>
        <taxon>Eubacteriales</taxon>
        <taxon>Acutalibacteraceae</taxon>
        <taxon>Anaeromassilibacillus</taxon>
    </lineage>
</organism>
<dbReference type="RefSeq" id="WP_235323811.1">
    <property type="nucleotide sequence ID" value="NZ_JAFBIT010000002.1"/>
</dbReference>
<comment type="caution">
    <text evidence="2">The sequence shown here is derived from an EMBL/GenBank/DDBJ whole genome shotgun (WGS) entry which is preliminary data.</text>
</comment>
<feature type="domain" description="Phospholipase C/D" evidence="1">
    <location>
        <begin position="23"/>
        <end position="131"/>
    </location>
</feature>
<dbReference type="Proteomes" id="UP001299220">
    <property type="component" value="Unassembled WGS sequence"/>
</dbReference>